<keyword evidence="2" id="KW-1003">Cell membrane</keyword>
<feature type="region of interest" description="Disordered" evidence="6">
    <location>
        <begin position="57"/>
        <end position="129"/>
    </location>
</feature>
<dbReference type="Pfam" id="PF13396">
    <property type="entry name" value="PLDc_N"/>
    <property type="match status" value="1"/>
</dbReference>
<dbReference type="Proteomes" id="UP000199052">
    <property type="component" value="Unassembled WGS sequence"/>
</dbReference>
<evidence type="ECO:0000259" key="8">
    <source>
        <dbReference type="Pfam" id="PF13396"/>
    </source>
</evidence>
<dbReference type="GO" id="GO:0005886">
    <property type="term" value="C:plasma membrane"/>
    <property type="evidence" value="ECO:0007669"/>
    <property type="project" value="UniProtKB-SubCell"/>
</dbReference>
<evidence type="ECO:0000256" key="5">
    <source>
        <dbReference type="ARBA" id="ARBA00023136"/>
    </source>
</evidence>
<evidence type="ECO:0000313" key="10">
    <source>
        <dbReference type="Proteomes" id="UP000199052"/>
    </source>
</evidence>
<reference evidence="9 10" key="1">
    <citation type="submission" date="2016-10" db="EMBL/GenBank/DDBJ databases">
        <authorList>
            <person name="de Groot N.N."/>
        </authorList>
    </citation>
    <scope>NUCLEOTIDE SEQUENCE [LARGE SCALE GENOMIC DNA]</scope>
    <source>
        <strain evidence="9 10">CPCC 202808</strain>
    </source>
</reference>
<keyword evidence="3 7" id="KW-0812">Transmembrane</keyword>
<accession>A0A1I2NKX2</accession>
<dbReference type="STRING" id="504797.SAMN05421678_103391"/>
<evidence type="ECO:0000256" key="2">
    <source>
        <dbReference type="ARBA" id="ARBA00022475"/>
    </source>
</evidence>
<evidence type="ECO:0000256" key="4">
    <source>
        <dbReference type="ARBA" id="ARBA00022989"/>
    </source>
</evidence>
<keyword evidence="5 7" id="KW-0472">Membrane</keyword>
<sequence>MLRVLPVLIALVLLVYCLVDLAQSRSDRVRAMPRWAWALVVTFLPYAGPVGWLTLGRPAEGGSSSRPAVRSGRPPAPDDDPEFLARLARMRQKSEDDRLRQWQADLERRERDLGGDEGETSGPAGSSRT</sequence>
<protein>
    <submittedName>
        <fullName evidence="9">Phospholipase_D-nuclease N-terminal</fullName>
    </submittedName>
</protein>
<keyword evidence="4 7" id="KW-1133">Transmembrane helix</keyword>
<feature type="compositionally biased region" description="Basic and acidic residues" evidence="6">
    <location>
        <begin position="92"/>
        <end position="114"/>
    </location>
</feature>
<organism evidence="9 10">
    <name type="scientific">Actinopolymorpha cephalotaxi</name>
    <dbReference type="NCBI Taxonomy" id="504797"/>
    <lineage>
        <taxon>Bacteria</taxon>
        <taxon>Bacillati</taxon>
        <taxon>Actinomycetota</taxon>
        <taxon>Actinomycetes</taxon>
        <taxon>Propionibacteriales</taxon>
        <taxon>Actinopolymorphaceae</taxon>
        <taxon>Actinopolymorpha</taxon>
    </lineage>
</organism>
<dbReference type="EMBL" id="FOOI01000003">
    <property type="protein sequence ID" value="SFG03429.1"/>
    <property type="molecule type" value="Genomic_DNA"/>
</dbReference>
<dbReference type="OrthoDB" id="3298527at2"/>
<evidence type="ECO:0000256" key="7">
    <source>
        <dbReference type="SAM" id="Phobius"/>
    </source>
</evidence>
<gene>
    <name evidence="9" type="ORF">SAMN05421678_103391</name>
</gene>
<evidence type="ECO:0000256" key="3">
    <source>
        <dbReference type="ARBA" id="ARBA00022692"/>
    </source>
</evidence>
<dbReference type="AlphaFoldDB" id="A0A1I2NKX2"/>
<evidence type="ECO:0000256" key="1">
    <source>
        <dbReference type="ARBA" id="ARBA00004651"/>
    </source>
</evidence>
<comment type="subcellular location">
    <subcellularLocation>
        <location evidence="1">Cell membrane</location>
        <topology evidence="1">Multi-pass membrane protein</topology>
    </subcellularLocation>
</comment>
<feature type="domain" description="Cardiolipin synthase N-terminal" evidence="8">
    <location>
        <begin position="12"/>
        <end position="57"/>
    </location>
</feature>
<name>A0A1I2NKX2_9ACTN</name>
<evidence type="ECO:0000313" key="9">
    <source>
        <dbReference type="EMBL" id="SFG03429.1"/>
    </source>
</evidence>
<evidence type="ECO:0000256" key="6">
    <source>
        <dbReference type="SAM" id="MobiDB-lite"/>
    </source>
</evidence>
<feature type="transmembrane region" description="Helical" evidence="7">
    <location>
        <begin position="34"/>
        <end position="55"/>
    </location>
</feature>
<proteinExistence type="predicted"/>
<dbReference type="InterPro" id="IPR027379">
    <property type="entry name" value="CLS_N"/>
</dbReference>